<gene>
    <name evidence="4" type="ORF">U9M48_041662</name>
</gene>
<evidence type="ECO:0000256" key="1">
    <source>
        <dbReference type="ARBA" id="ARBA00022980"/>
    </source>
</evidence>
<name>A0AAQ3UT40_PASNO</name>
<dbReference type="GO" id="GO:0003735">
    <property type="term" value="F:structural constituent of ribosome"/>
    <property type="evidence" value="ECO:0007669"/>
    <property type="project" value="InterPro"/>
</dbReference>
<dbReference type="GO" id="GO:0005737">
    <property type="term" value="C:cytoplasm"/>
    <property type="evidence" value="ECO:0007669"/>
    <property type="project" value="InterPro"/>
</dbReference>
<dbReference type="InterPro" id="IPR038587">
    <property type="entry name" value="Ribosomal_eL40_sf"/>
</dbReference>
<feature type="domain" description="Large ribosomal subunit protein eL40" evidence="3">
    <location>
        <begin position="90"/>
        <end position="131"/>
    </location>
</feature>
<accession>A0AAQ3UT40</accession>
<reference evidence="4 5" key="1">
    <citation type="submission" date="2024-02" db="EMBL/GenBank/DDBJ databases">
        <title>High-quality chromosome-scale genome assembly of Pensacola bahiagrass (Paspalum notatum Flugge var. saurae).</title>
        <authorList>
            <person name="Vega J.M."/>
            <person name="Podio M."/>
            <person name="Orjuela J."/>
            <person name="Siena L.A."/>
            <person name="Pessino S.C."/>
            <person name="Combes M.C."/>
            <person name="Mariac C."/>
            <person name="Albertini E."/>
            <person name="Pupilli F."/>
            <person name="Ortiz J.P.A."/>
            <person name="Leblanc O."/>
        </authorList>
    </citation>
    <scope>NUCLEOTIDE SEQUENCE [LARGE SCALE GENOMIC DNA]</scope>
    <source>
        <strain evidence="4">R1</strain>
        <tissue evidence="4">Leaf</tissue>
    </source>
</reference>
<keyword evidence="2" id="KW-0687">Ribonucleoprotein</keyword>
<dbReference type="Proteomes" id="UP001341281">
    <property type="component" value="Chromosome 10"/>
</dbReference>
<protein>
    <recommendedName>
        <fullName evidence="3">Large ribosomal subunit protein eL40 domain-containing protein</fullName>
    </recommendedName>
</protein>
<organism evidence="4 5">
    <name type="scientific">Paspalum notatum var. saurae</name>
    <dbReference type="NCBI Taxonomy" id="547442"/>
    <lineage>
        <taxon>Eukaryota</taxon>
        <taxon>Viridiplantae</taxon>
        <taxon>Streptophyta</taxon>
        <taxon>Embryophyta</taxon>
        <taxon>Tracheophyta</taxon>
        <taxon>Spermatophyta</taxon>
        <taxon>Magnoliopsida</taxon>
        <taxon>Liliopsida</taxon>
        <taxon>Poales</taxon>
        <taxon>Poaceae</taxon>
        <taxon>PACMAD clade</taxon>
        <taxon>Panicoideae</taxon>
        <taxon>Andropogonodae</taxon>
        <taxon>Paspaleae</taxon>
        <taxon>Paspalinae</taxon>
        <taxon>Paspalum</taxon>
    </lineage>
</organism>
<dbReference type="GO" id="GO:1990904">
    <property type="term" value="C:ribonucleoprotein complex"/>
    <property type="evidence" value="ECO:0007669"/>
    <property type="project" value="UniProtKB-KW"/>
</dbReference>
<dbReference type="AlphaFoldDB" id="A0AAQ3UT40"/>
<dbReference type="GO" id="GO:0005840">
    <property type="term" value="C:ribosome"/>
    <property type="evidence" value="ECO:0007669"/>
    <property type="project" value="UniProtKB-KW"/>
</dbReference>
<dbReference type="SUPFAM" id="SSF50324">
    <property type="entry name" value="Inorganic pyrophosphatase"/>
    <property type="match status" value="1"/>
</dbReference>
<dbReference type="GO" id="GO:0006796">
    <property type="term" value="P:phosphate-containing compound metabolic process"/>
    <property type="evidence" value="ECO:0007669"/>
    <property type="project" value="InterPro"/>
</dbReference>
<keyword evidence="5" id="KW-1185">Reference proteome</keyword>
<evidence type="ECO:0000259" key="3">
    <source>
        <dbReference type="SMART" id="SM01377"/>
    </source>
</evidence>
<evidence type="ECO:0000313" key="5">
    <source>
        <dbReference type="Proteomes" id="UP001341281"/>
    </source>
</evidence>
<proteinExistence type="predicted"/>
<dbReference type="Pfam" id="PF01020">
    <property type="entry name" value="Ribosomal_L40e"/>
    <property type="match status" value="1"/>
</dbReference>
<keyword evidence="1" id="KW-0689">Ribosomal protein</keyword>
<dbReference type="EMBL" id="CP144754">
    <property type="protein sequence ID" value="WVZ95962.1"/>
    <property type="molecule type" value="Genomic_DNA"/>
</dbReference>
<dbReference type="Gene3D" id="4.10.1060.50">
    <property type="match status" value="1"/>
</dbReference>
<evidence type="ECO:0000313" key="4">
    <source>
        <dbReference type="EMBL" id="WVZ95962.1"/>
    </source>
</evidence>
<dbReference type="GO" id="GO:0000287">
    <property type="term" value="F:magnesium ion binding"/>
    <property type="evidence" value="ECO:0007669"/>
    <property type="project" value="InterPro"/>
</dbReference>
<dbReference type="InterPro" id="IPR001975">
    <property type="entry name" value="Ribosomal_eL40_dom"/>
</dbReference>
<feature type="non-terminal residue" evidence="4">
    <location>
        <position position="1"/>
    </location>
</feature>
<dbReference type="GO" id="GO:0006412">
    <property type="term" value="P:translation"/>
    <property type="evidence" value="ECO:0007669"/>
    <property type="project" value="InterPro"/>
</dbReference>
<dbReference type="GO" id="GO:0004427">
    <property type="term" value="F:inorganic diphosphate phosphatase activity"/>
    <property type="evidence" value="ECO:0007669"/>
    <property type="project" value="InterPro"/>
</dbReference>
<evidence type="ECO:0000256" key="2">
    <source>
        <dbReference type="ARBA" id="ARBA00023274"/>
    </source>
</evidence>
<dbReference type="SMART" id="SM01377">
    <property type="entry name" value="Ribosomal_L40e"/>
    <property type="match status" value="1"/>
</dbReference>
<sequence length="131" mass="14832">GLQIGWLAPAHELVRPISKDERKDPVTGMVIETCRASKVKYEFDKKIGLIKFVVGLGDKDDILDYGRLPAAVATERDLKLGLLCGYCFWVIDPNLRALDYKCYATLKYGTKNCRKKKCGHSNQDNNTSFCW</sequence>
<dbReference type="InterPro" id="IPR036649">
    <property type="entry name" value="Pyrophosphatase_sf"/>
</dbReference>